<evidence type="ECO:0000313" key="1">
    <source>
        <dbReference type="EMBL" id="TFY52448.1"/>
    </source>
</evidence>
<dbReference type="EMBL" id="SEOQ01001305">
    <property type="protein sequence ID" value="TFY52448.1"/>
    <property type="molecule type" value="Genomic_DNA"/>
</dbReference>
<organism evidence="1 2">
    <name type="scientific">Dentipellis fragilis</name>
    <dbReference type="NCBI Taxonomy" id="205917"/>
    <lineage>
        <taxon>Eukaryota</taxon>
        <taxon>Fungi</taxon>
        <taxon>Dikarya</taxon>
        <taxon>Basidiomycota</taxon>
        <taxon>Agaricomycotina</taxon>
        <taxon>Agaricomycetes</taxon>
        <taxon>Russulales</taxon>
        <taxon>Hericiaceae</taxon>
        <taxon>Dentipellis</taxon>
    </lineage>
</organism>
<sequence length="123" mass="13404">MQILAEKHRYSSQYRFVEVPGADGPKHRTSSTGRPISPRCRQGCSRGQLLVGEASLAVSVLATAKKSDGPLIVSKARGLADARGIIEFGASWSGNVVKERLEIMPWVPASSWWSAPNCDRPDR</sequence>
<proteinExistence type="predicted"/>
<comment type="caution">
    <text evidence="1">The sequence shown here is derived from an EMBL/GenBank/DDBJ whole genome shotgun (WGS) entry which is preliminary data.</text>
</comment>
<dbReference type="Proteomes" id="UP000298327">
    <property type="component" value="Unassembled WGS sequence"/>
</dbReference>
<dbReference type="AlphaFoldDB" id="A0A4Y9XRQ6"/>
<evidence type="ECO:0000313" key="2">
    <source>
        <dbReference type="Proteomes" id="UP000298327"/>
    </source>
</evidence>
<reference evidence="1 2" key="1">
    <citation type="submission" date="2019-02" db="EMBL/GenBank/DDBJ databases">
        <title>Genome sequencing of the rare red list fungi Dentipellis fragilis.</title>
        <authorList>
            <person name="Buettner E."/>
            <person name="Kellner H."/>
        </authorList>
    </citation>
    <scope>NUCLEOTIDE SEQUENCE [LARGE SCALE GENOMIC DNA]</scope>
    <source>
        <strain evidence="1 2">DSM 105465</strain>
    </source>
</reference>
<name>A0A4Y9XRQ6_9AGAM</name>
<protein>
    <submittedName>
        <fullName evidence="1">Uncharacterized protein</fullName>
    </submittedName>
</protein>
<keyword evidence="2" id="KW-1185">Reference proteome</keyword>
<gene>
    <name evidence="1" type="ORF">EVG20_g10545</name>
</gene>
<accession>A0A4Y9XRQ6</accession>